<name>A0A1J5NZA2_9ZZZZ</name>
<dbReference type="CDD" id="cd02910">
    <property type="entry name" value="cupin_Yhhw_N"/>
    <property type="match status" value="1"/>
</dbReference>
<dbReference type="PANTHER" id="PTHR43212">
    <property type="entry name" value="QUERCETIN 2,3-DIOXYGENASE"/>
    <property type="match status" value="1"/>
</dbReference>
<dbReference type="InterPro" id="IPR014710">
    <property type="entry name" value="RmlC-like_jellyroll"/>
</dbReference>
<dbReference type="SUPFAM" id="SSF51182">
    <property type="entry name" value="RmlC-like cupins"/>
    <property type="match status" value="1"/>
</dbReference>
<dbReference type="InterPro" id="IPR003829">
    <property type="entry name" value="Pirin_N_dom"/>
</dbReference>
<dbReference type="PANTHER" id="PTHR43212:SF3">
    <property type="entry name" value="QUERCETIN 2,3-DIOXYGENASE"/>
    <property type="match status" value="1"/>
</dbReference>
<dbReference type="EC" id="1.13.11.24" evidence="4"/>
<evidence type="ECO:0000313" key="4">
    <source>
        <dbReference type="EMBL" id="OIQ64114.1"/>
    </source>
</evidence>
<organism evidence="4">
    <name type="scientific">mine drainage metagenome</name>
    <dbReference type="NCBI Taxonomy" id="410659"/>
    <lineage>
        <taxon>unclassified sequences</taxon>
        <taxon>metagenomes</taxon>
        <taxon>ecological metagenomes</taxon>
    </lineage>
</organism>
<dbReference type="Pfam" id="PF02678">
    <property type="entry name" value="Pirin"/>
    <property type="match status" value="1"/>
</dbReference>
<comment type="caution">
    <text evidence="4">The sequence shown here is derived from an EMBL/GenBank/DDBJ whole genome shotgun (WGS) entry which is preliminary data.</text>
</comment>
<dbReference type="InterPro" id="IPR011051">
    <property type="entry name" value="RmlC_Cupin_sf"/>
</dbReference>
<accession>A0A1J5NZA2</accession>
<feature type="domain" description="Pirin N-terminal" evidence="2">
    <location>
        <begin position="12"/>
        <end position="118"/>
    </location>
</feature>
<evidence type="ECO:0000256" key="1">
    <source>
        <dbReference type="ARBA" id="ARBA00008416"/>
    </source>
</evidence>
<comment type="similarity">
    <text evidence="1">Belongs to the pirin family.</text>
</comment>
<dbReference type="Pfam" id="PF17954">
    <property type="entry name" value="Pirin_C_2"/>
    <property type="match status" value="1"/>
</dbReference>
<feature type="domain" description="Quercetin 2,3-dioxygenase C-terminal cupin" evidence="3">
    <location>
        <begin position="151"/>
        <end position="230"/>
    </location>
</feature>
<dbReference type="EMBL" id="MLJW01008401">
    <property type="protein sequence ID" value="OIQ64114.1"/>
    <property type="molecule type" value="Genomic_DNA"/>
</dbReference>
<reference evidence="4" key="1">
    <citation type="submission" date="2016-10" db="EMBL/GenBank/DDBJ databases">
        <title>Sequence of Gallionella enrichment culture.</title>
        <authorList>
            <person name="Poehlein A."/>
            <person name="Muehling M."/>
            <person name="Daniel R."/>
        </authorList>
    </citation>
    <scope>NUCLEOTIDE SEQUENCE</scope>
</reference>
<dbReference type="AlphaFoldDB" id="A0A1J5NZA2"/>
<protein>
    <submittedName>
        <fullName evidence="4">Quercetin 2,3-dioxygenase</fullName>
        <ecNumber evidence="4">1.13.11.24</ecNumber>
    </submittedName>
</protein>
<gene>
    <name evidence="4" type="primary">yhhW_22</name>
    <name evidence="4" type="ORF">GALL_543400</name>
</gene>
<dbReference type="GO" id="GO:0008127">
    <property type="term" value="F:quercetin 2,3-dioxygenase activity"/>
    <property type="evidence" value="ECO:0007669"/>
    <property type="project" value="UniProtKB-EC"/>
</dbReference>
<dbReference type="PIRSF" id="PIRSF006232">
    <property type="entry name" value="Pirin"/>
    <property type="match status" value="1"/>
</dbReference>
<dbReference type="Gene3D" id="2.60.120.10">
    <property type="entry name" value="Jelly Rolls"/>
    <property type="match status" value="2"/>
</dbReference>
<dbReference type="InterPro" id="IPR041602">
    <property type="entry name" value="Quercetinase_C"/>
</dbReference>
<sequence length="232" mass="25021">MIEVRSFDSLGGANHGWLDAKHHFSFADYHDPKRMGWGPLRVWNDDTIAPNSGFPPHPHANMEIVTYVRKGAITHQDSLGNKGRTEAGDVQVMSAGSGIRHAEYNLEEGETTLFQIWILPNKAGGEPSWGARPFPKGDRAGKFVTLASGVEGETDALPIRTNGRVVAATLKAGETAEYELGADRYGYLVPATGKVEVNGVTLNTRDGAAIRDVETLKVTALEDAELVLVDAA</sequence>
<dbReference type="InterPro" id="IPR012093">
    <property type="entry name" value="Pirin"/>
</dbReference>
<evidence type="ECO:0000259" key="2">
    <source>
        <dbReference type="Pfam" id="PF02678"/>
    </source>
</evidence>
<keyword evidence="4" id="KW-0560">Oxidoreductase</keyword>
<proteinExistence type="inferred from homology"/>
<evidence type="ECO:0000259" key="3">
    <source>
        <dbReference type="Pfam" id="PF17954"/>
    </source>
</evidence>
<keyword evidence="4" id="KW-0223">Dioxygenase</keyword>